<organism evidence="13 14">
    <name type="scientific">Lomentospora prolificans</name>
    <dbReference type="NCBI Taxonomy" id="41688"/>
    <lineage>
        <taxon>Eukaryota</taxon>
        <taxon>Fungi</taxon>
        <taxon>Dikarya</taxon>
        <taxon>Ascomycota</taxon>
        <taxon>Pezizomycotina</taxon>
        <taxon>Sordariomycetes</taxon>
        <taxon>Hypocreomycetidae</taxon>
        <taxon>Microascales</taxon>
        <taxon>Microascaceae</taxon>
        <taxon>Lomentospora</taxon>
    </lineage>
</organism>
<keyword evidence="14" id="KW-1185">Reference proteome</keyword>
<evidence type="ECO:0000256" key="1">
    <source>
        <dbReference type="ARBA" id="ARBA00004173"/>
    </source>
</evidence>
<comment type="subcellular location">
    <subcellularLocation>
        <location evidence="1">Mitochondrion</location>
    </subcellularLocation>
</comment>
<dbReference type="InterPro" id="IPR000924">
    <property type="entry name" value="Glu/Gln-tRNA-synth"/>
</dbReference>
<dbReference type="GO" id="GO:0005739">
    <property type="term" value="C:mitochondrion"/>
    <property type="evidence" value="ECO:0007669"/>
    <property type="project" value="UniProtKB-SubCell"/>
</dbReference>
<dbReference type="GO" id="GO:0004818">
    <property type="term" value="F:glutamate-tRNA ligase activity"/>
    <property type="evidence" value="ECO:0007669"/>
    <property type="project" value="UniProtKB-EC"/>
</dbReference>
<dbReference type="Gene3D" id="3.40.50.620">
    <property type="entry name" value="HUPs"/>
    <property type="match status" value="1"/>
</dbReference>
<proteinExistence type="inferred from homology"/>
<dbReference type="FunFam" id="3.40.50.620:FF:000045">
    <property type="entry name" value="Glutamate--tRNA ligase, mitochondrial"/>
    <property type="match status" value="1"/>
</dbReference>
<dbReference type="PANTHER" id="PTHR43311">
    <property type="entry name" value="GLUTAMATE--TRNA LIGASE"/>
    <property type="match status" value="1"/>
</dbReference>
<name>A0A2N3NLJ7_9PEZI</name>
<dbReference type="InterPro" id="IPR004527">
    <property type="entry name" value="Glu-tRNA-ligase_bac/mito"/>
</dbReference>
<evidence type="ECO:0000256" key="11">
    <source>
        <dbReference type="RuleBase" id="RU363037"/>
    </source>
</evidence>
<dbReference type="EC" id="6.1.1.17" evidence="3"/>
<evidence type="ECO:0000256" key="5">
    <source>
        <dbReference type="ARBA" id="ARBA00022741"/>
    </source>
</evidence>
<dbReference type="OrthoDB" id="428822at2759"/>
<evidence type="ECO:0000256" key="8">
    <source>
        <dbReference type="ARBA" id="ARBA00023146"/>
    </source>
</evidence>
<comment type="caution">
    <text evidence="13">The sequence shown here is derived from an EMBL/GenBank/DDBJ whole genome shotgun (WGS) entry which is preliminary data.</text>
</comment>
<dbReference type="NCBIfam" id="TIGR00464">
    <property type="entry name" value="gltX_bact"/>
    <property type="match status" value="1"/>
</dbReference>
<dbReference type="FunCoup" id="A0A2N3NLJ7">
    <property type="interactions" value="669"/>
</dbReference>
<comment type="similarity">
    <text evidence="2">Belongs to the class-I aminoacyl-tRNA synthetase family. Glutamate--tRNA ligase type 1 subfamily.</text>
</comment>
<keyword evidence="4 11" id="KW-0436">Ligase</keyword>
<dbReference type="CDD" id="cd00808">
    <property type="entry name" value="GluRS_core"/>
    <property type="match status" value="1"/>
</dbReference>
<dbReference type="AlphaFoldDB" id="A0A2N3NLJ7"/>
<dbReference type="InterPro" id="IPR033910">
    <property type="entry name" value="GluRS_core"/>
</dbReference>
<dbReference type="PRINTS" id="PR00987">
    <property type="entry name" value="TRNASYNTHGLU"/>
</dbReference>
<dbReference type="PANTHER" id="PTHR43311:SF2">
    <property type="entry name" value="GLUTAMATE--TRNA LIGASE, MITOCHONDRIAL-RELATED"/>
    <property type="match status" value="1"/>
</dbReference>
<dbReference type="EMBL" id="NLAX01000001">
    <property type="protein sequence ID" value="PKS13304.1"/>
    <property type="molecule type" value="Genomic_DNA"/>
</dbReference>
<dbReference type="Pfam" id="PF00749">
    <property type="entry name" value="tRNA-synt_1c"/>
    <property type="match status" value="1"/>
</dbReference>
<dbReference type="InterPro" id="IPR049940">
    <property type="entry name" value="GluQ/Sye"/>
</dbReference>
<evidence type="ECO:0000256" key="7">
    <source>
        <dbReference type="ARBA" id="ARBA00022917"/>
    </source>
</evidence>
<dbReference type="GO" id="GO:0008270">
    <property type="term" value="F:zinc ion binding"/>
    <property type="evidence" value="ECO:0007669"/>
    <property type="project" value="InterPro"/>
</dbReference>
<dbReference type="VEuPathDB" id="FungiDB:jhhlp_000075"/>
<evidence type="ECO:0000256" key="9">
    <source>
        <dbReference type="ARBA" id="ARBA00030865"/>
    </source>
</evidence>
<dbReference type="GO" id="GO:0005524">
    <property type="term" value="F:ATP binding"/>
    <property type="evidence" value="ECO:0007669"/>
    <property type="project" value="UniProtKB-KW"/>
</dbReference>
<keyword evidence="6 11" id="KW-0067">ATP-binding</keyword>
<evidence type="ECO:0000256" key="2">
    <source>
        <dbReference type="ARBA" id="ARBA00007894"/>
    </source>
</evidence>
<keyword evidence="8 11" id="KW-0030">Aminoacyl-tRNA synthetase</keyword>
<gene>
    <name evidence="13" type="ORF">jhhlp_000075</name>
</gene>
<protein>
    <recommendedName>
        <fullName evidence="10">Glutamate--tRNA ligase, mitochondrial</fullName>
        <ecNumber evidence="3">6.1.1.17</ecNumber>
    </recommendedName>
    <alternativeName>
        <fullName evidence="9">Glutamyl-tRNA synthetase</fullName>
    </alternativeName>
</protein>
<accession>A0A2N3NLJ7</accession>
<dbReference type="HAMAP" id="MF_00022">
    <property type="entry name" value="Glu_tRNA_synth_type1"/>
    <property type="match status" value="1"/>
</dbReference>
<keyword evidence="7 11" id="KW-0648">Protein biosynthesis</keyword>
<evidence type="ECO:0000256" key="6">
    <source>
        <dbReference type="ARBA" id="ARBA00022840"/>
    </source>
</evidence>
<feature type="domain" description="Glutamyl/glutaminyl-tRNA synthetase class Ib catalytic" evidence="12">
    <location>
        <begin position="72"/>
        <end position="386"/>
    </location>
</feature>
<dbReference type="InterPro" id="IPR014729">
    <property type="entry name" value="Rossmann-like_a/b/a_fold"/>
</dbReference>
<evidence type="ECO:0000313" key="14">
    <source>
        <dbReference type="Proteomes" id="UP000233524"/>
    </source>
</evidence>
<dbReference type="GO" id="GO:0006424">
    <property type="term" value="P:glutamyl-tRNA aminoacylation"/>
    <property type="evidence" value="ECO:0007669"/>
    <property type="project" value="InterPro"/>
</dbReference>
<evidence type="ECO:0000256" key="3">
    <source>
        <dbReference type="ARBA" id="ARBA00012835"/>
    </source>
</evidence>
<evidence type="ECO:0000256" key="10">
    <source>
        <dbReference type="ARBA" id="ARBA00072917"/>
    </source>
</evidence>
<evidence type="ECO:0000259" key="12">
    <source>
        <dbReference type="Pfam" id="PF00749"/>
    </source>
</evidence>
<evidence type="ECO:0000256" key="4">
    <source>
        <dbReference type="ARBA" id="ARBA00022598"/>
    </source>
</evidence>
<dbReference type="SUPFAM" id="SSF52374">
    <property type="entry name" value="Nucleotidylyl transferase"/>
    <property type="match status" value="1"/>
</dbReference>
<dbReference type="InterPro" id="IPR020058">
    <property type="entry name" value="Glu/Gln-tRNA-synth_Ib_cat-dom"/>
</dbReference>
<evidence type="ECO:0000313" key="13">
    <source>
        <dbReference type="EMBL" id="PKS13304.1"/>
    </source>
</evidence>
<dbReference type="STRING" id="41688.A0A2N3NLJ7"/>
<keyword evidence="5 11" id="KW-0547">Nucleotide-binding</keyword>
<reference evidence="13 14" key="1">
    <citation type="journal article" date="2017" name="G3 (Bethesda)">
        <title>First Draft Genome Sequence of the Pathogenic Fungus Lomentospora prolificans (Formerly Scedosporium prolificans).</title>
        <authorList>
            <person name="Luo R."/>
            <person name="Zimin A."/>
            <person name="Workman R."/>
            <person name="Fan Y."/>
            <person name="Pertea G."/>
            <person name="Grossman N."/>
            <person name="Wear M.P."/>
            <person name="Jia B."/>
            <person name="Miller H."/>
            <person name="Casadevall A."/>
            <person name="Timp W."/>
            <person name="Zhang S.X."/>
            <person name="Salzberg S.L."/>
        </authorList>
    </citation>
    <scope>NUCLEOTIDE SEQUENCE [LARGE SCALE GENOMIC DNA]</scope>
    <source>
        <strain evidence="13 14">JHH-5317</strain>
    </source>
</reference>
<dbReference type="InParanoid" id="A0A2N3NLJ7"/>
<dbReference type="Proteomes" id="UP000233524">
    <property type="component" value="Unassembled WGS sequence"/>
</dbReference>
<sequence length="611" mass="67551">MLVAGPSASVLSVPRGLVCRICAKRSSETLQGIRPFSTTLQFARSGGLGGLLRSRGGKDKTNQFALPNTPARTRFAPSPTGYLHLGSLRTALYNYLLAKATGGQFIIRVEDTDRLRIVQDAEQRLLRDLKWAQLTWDEGPDVGGSYGPYRQSERLDKYRPFADQLLESGQAYRCFCTAADLEKHKEIAAAQNQTTQYPGTCRSISTEESADRAAKGETHIIRFKGGSTFPFVDRVYGRYEKKEVEDDFILIKSDGFPTYHFANVIDDHLMEITHVIRGAEWLISTPKHIALYNAFKWTPPEFFHVGLLTDNAGQKLSKRNHDVDVSSYRNRGILPSALNNWLVLLGWGLAQGSSKNTEFFAEMKDLVAKFSFKFTKGNIKVNPQKLDSFQHKHADYLFQHPESNYPVLQESILTPTVEFVRSLDGGTPAEEVKSSSGTVFDRSQHGDLISQFATPESAEAYLLKMFKMNTTRYGHLTDLVIENPQLLWTVPTSAYDAGLASSGDKVPSFSTAIAAVEALLYPLAAPASSSKWTQKELQQAISAAISSVAPQYPTPEAARDNVYAALRFAFLGDASKSSKPASVVFYLLGPEESLKRLFEASQALTRAGASV</sequence>